<dbReference type="EMBL" id="JANBOI010000512">
    <property type="protein sequence ID" value="KAJ1730041.1"/>
    <property type="molecule type" value="Genomic_DNA"/>
</dbReference>
<dbReference type="AlphaFoldDB" id="A0A9W8CYU0"/>
<evidence type="ECO:0000313" key="1">
    <source>
        <dbReference type="EMBL" id="KAJ1730041.1"/>
    </source>
</evidence>
<evidence type="ECO:0000313" key="2">
    <source>
        <dbReference type="Proteomes" id="UP001143981"/>
    </source>
</evidence>
<proteinExistence type="predicted"/>
<keyword evidence="2" id="KW-1185">Reference proteome</keyword>
<comment type="caution">
    <text evidence="1">The sequence shown here is derived from an EMBL/GenBank/DDBJ whole genome shotgun (WGS) entry which is preliminary data.</text>
</comment>
<organism evidence="1 2">
    <name type="scientific">Coemansia biformis</name>
    <dbReference type="NCBI Taxonomy" id="1286918"/>
    <lineage>
        <taxon>Eukaryota</taxon>
        <taxon>Fungi</taxon>
        <taxon>Fungi incertae sedis</taxon>
        <taxon>Zoopagomycota</taxon>
        <taxon>Kickxellomycotina</taxon>
        <taxon>Kickxellomycetes</taxon>
        <taxon>Kickxellales</taxon>
        <taxon>Kickxellaceae</taxon>
        <taxon>Coemansia</taxon>
    </lineage>
</organism>
<sequence length="98" mass="10276">MRGAPSLGARAHSYSHGDFFTWTGDGGDSGGLLQRHRSALPHCAEHRTVLPCSELGVPLSVLALPHTPPLLPLDSENDIAHTILMLATPPAAHAPSLS</sequence>
<feature type="non-terminal residue" evidence="1">
    <location>
        <position position="98"/>
    </location>
</feature>
<dbReference type="Proteomes" id="UP001143981">
    <property type="component" value="Unassembled WGS sequence"/>
</dbReference>
<accession>A0A9W8CYU0</accession>
<name>A0A9W8CYU0_9FUNG</name>
<reference evidence="1" key="1">
    <citation type="submission" date="2022-07" db="EMBL/GenBank/DDBJ databases">
        <title>Phylogenomic reconstructions and comparative analyses of Kickxellomycotina fungi.</title>
        <authorList>
            <person name="Reynolds N.K."/>
            <person name="Stajich J.E."/>
            <person name="Barry K."/>
            <person name="Grigoriev I.V."/>
            <person name="Crous P."/>
            <person name="Smith M.E."/>
        </authorList>
    </citation>
    <scope>NUCLEOTIDE SEQUENCE</scope>
    <source>
        <strain evidence="1">BCRC 34381</strain>
    </source>
</reference>
<dbReference type="OrthoDB" id="5582401at2759"/>
<gene>
    <name evidence="1" type="ORF">LPJ61_003231</name>
</gene>
<protein>
    <submittedName>
        <fullName evidence="1">Uncharacterized protein</fullName>
    </submittedName>
</protein>